<dbReference type="InterPro" id="IPR027417">
    <property type="entry name" value="P-loop_NTPase"/>
</dbReference>
<dbReference type="InterPro" id="IPR003960">
    <property type="entry name" value="ATPase_AAA_CS"/>
</dbReference>
<sequence>MPINIGEMAYAEFKKALKRAEDALRKGQTGDAAAAYRQCAELYRQYASSANDPAVRRQRMERVQFYQEKAHALDNNIPYEPAPSERRGPKASRSSEESTTDDYESEVLNLLQQTSVRWADIGGLEDTKAAIKSAYGLALARKPDGIEISSWHNVLLYGPPGTGKTLLAAATAGSLDANFFNVKVSNLLSKYFGESSKLITALYAAARKMSPSVIFLDEFESLTPPRGSGESGAERRIVSTILAELDGLATKEDENFVLTMGATNVPWLLDTAILSRFQRRIYVPLPDPAARKAILKIHLTKRGHKSALGMDELVRRTDGYAGREIEQLCQTAVASMTQRANPDLLTVVDQGQEAVRNYHIRIEPLSEEDFRTAFDQVQPIADAVMLRKYSDWAQKAEG</sequence>
<keyword evidence="1" id="KW-0067">ATP-binding</keyword>
<dbReference type="Gene3D" id="1.10.8.60">
    <property type="match status" value="1"/>
</dbReference>
<dbReference type="PANTHER" id="PTHR23074:SF83">
    <property type="entry name" value="VACUOLAR PROTEIN SORTING-ASSOCIATED PROTEIN 4A"/>
    <property type="match status" value="1"/>
</dbReference>
<name>A0A0P6XTK6_9CHLR</name>
<organism evidence="4 5">
    <name type="scientific">Levilinea saccharolytica</name>
    <dbReference type="NCBI Taxonomy" id="229921"/>
    <lineage>
        <taxon>Bacteria</taxon>
        <taxon>Bacillati</taxon>
        <taxon>Chloroflexota</taxon>
        <taxon>Anaerolineae</taxon>
        <taxon>Anaerolineales</taxon>
        <taxon>Anaerolineaceae</taxon>
        <taxon>Levilinea</taxon>
    </lineage>
</organism>
<dbReference type="SMART" id="SM00382">
    <property type="entry name" value="AAA"/>
    <property type="match status" value="1"/>
</dbReference>
<feature type="region of interest" description="Disordered" evidence="2">
    <location>
        <begin position="74"/>
        <end position="104"/>
    </location>
</feature>
<evidence type="ECO:0000256" key="1">
    <source>
        <dbReference type="RuleBase" id="RU003651"/>
    </source>
</evidence>
<dbReference type="STRING" id="229921.ADN01_14655"/>
<comment type="caution">
    <text evidence="4">The sequence shown here is derived from an EMBL/GenBank/DDBJ whole genome shotgun (WGS) entry which is preliminary data.</text>
</comment>
<dbReference type="Gene3D" id="3.40.50.300">
    <property type="entry name" value="P-loop containing nucleotide triphosphate hydrolases"/>
    <property type="match status" value="1"/>
</dbReference>
<dbReference type="InterPro" id="IPR003593">
    <property type="entry name" value="AAA+_ATPase"/>
</dbReference>
<reference evidence="4 5" key="1">
    <citation type="submission" date="2015-07" db="EMBL/GenBank/DDBJ databases">
        <title>Genome sequence of Levilinea saccharolytica DSM 16555.</title>
        <authorList>
            <person name="Hemp J."/>
            <person name="Ward L.M."/>
            <person name="Pace L.A."/>
            <person name="Fischer W.W."/>
        </authorList>
    </citation>
    <scope>NUCLEOTIDE SEQUENCE [LARGE SCALE GENOMIC DNA]</scope>
    <source>
        <strain evidence="4 5">KIBI-1</strain>
    </source>
</reference>
<protein>
    <recommendedName>
        <fullName evidence="3">AAA+ ATPase domain-containing protein</fullName>
    </recommendedName>
</protein>
<evidence type="ECO:0000256" key="2">
    <source>
        <dbReference type="SAM" id="MobiDB-lite"/>
    </source>
</evidence>
<dbReference type="GO" id="GO:0005524">
    <property type="term" value="F:ATP binding"/>
    <property type="evidence" value="ECO:0007669"/>
    <property type="project" value="UniProtKB-KW"/>
</dbReference>
<dbReference type="EMBL" id="LGCM01000055">
    <property type="protein sequence ID" value="KPL78446.1"/>
    <property type="molecule type" value="Genomic_DNA"/>
</dbReference>
<dbReference type="OrthoDB" id="9809379at2"/>
<evidence type="ECO:0000313" key="5">
    <source>
        <dbReference type="Proteomes" id="UP000050501"/>
    </source>
</evidence>
<keyword evidence="1" id="KW-0547">Nucleotide-binding</keyword>
<dbReference type="RefSeq" id="WP_062418884.1">
    <property type="nucleotide sequence ID" value="NZ_DF967974.1"/>
</dbReference>
<evidence type="ECO:0000259" key="3">
    <source>
        <dbReference type="SMART" id="SM00382"/>
    </source>
</evidence>
<dbReference type="Pfam" id="PF00004">
    <property type="entry name" value="AAA"/>
    <property type="match status" value="1"/>
</dbReference>
<evidence type="ECO:0000313" key="4">
    <source>
        <dbReference type="EMBL" id="KPL78446.1"/>
    </source>
</evidence>
<dbReference type="InterPro" id="IPR003959">
    <property type="entry name" value="ATPase_AAA_core"/>
</dbReference>
<dbReference type="SUPFAM" id="SSF52540">
    <property type="entry name" value="P-loop containing nucleoside triphosphate hydrolases"/>
    <property type="match status" value="1"/>
</dbReference>
<proteinExistence type="inferred from homology"/>
<dbReference type="AlphaFoldDB" id="A0A0P6XTK6"/>
<dbReference type="InterPro" id="IPR036181">
    <property type="entry name" value="MIT_dom_sf"/>
</dbReference>
<dbReference type="PROSITE" id="PS00674">
    <property type="entry name" value="AAA"/>
    <property type="match status" value="1"/>
</dbReference>
<dbReference type="PANTHER" id="PTHR23074">
    <property type="entry name" value="AAA DOMAIN-CONTAINING"/>
    <property type="match status" value="1"/>
</dbReference>
<dbReference type="InterPro" id="IPR050304">
    <property type="entry name" value="MT-severing_AAA_ATPase"/>
</dbReference>
<dbReference type="GO" id="GO:0016887">
    <property type="term" value="F:ATP hydrolysis activity"/>
    <property type="evidence" value="ECO:0007669"/>
    <property type="project" value="InterPro"/>
</dbReference>
<comment type="similarity">
    <text evidence="1">Belongs to the AAA ATPase family.</text>
</comment>
<keyword evidence="5" id="KW-1185">Reference proteome</keyword>
<dbReference type="SUPFAM" id="SSF116846">
    <property type="entry name" value="MIT domain"/>
    <property type="match status" value="1"/>
</dbReference>
<feature type="compositionally biased region" description="Basic and acidic residues" evidence="2">
    <location>
        <begin position="83"/>
        <end position="96"/>
    </location>
</feature>
<dbReference type="PATRIC" id="fig|229921.5.peg.931"/>
<accession>A0A0P6XTK6</accession>
<feature type="domain" description="AAA+ ATPase" evidence="3">
    <location>
        <begin position="150"/>
        <end position="287"/>
    </location>
</feature>
<dbReference type="Proteomes" id="UP000050501">
    <property type="component" value="Unassembled WGS sequence"/>
</dbReference>
<gene>
    <name evidence="4" type="ORF">ADN01_14655</name>
</gene>